<dbReference type="EMBL" id="JARJLG010000152">
    <property type="protein sequence ID" value="KAJ7735850.1"/>
    <property type="molecule type" value="Genomic_DNA"/>
</dbReference>
<evidence type="ECO:0000313" key="1">
    <source>
        <dbReference type="EMBL" id="KAJ7735850.1"/>
    </source>
</evidence>
<gene>
    <name evidence="1" type="ORF">DFH07DRAFT_1064972</name>
</gene>
<name>A0AAD7MY29_9AGAR</name>
<comment type="caution">
    <text evidence="1">The sequence shown here is derived from an EMBL/GenBank/DDBJ whole genome shotgun (WGS) entry which is preliminary data.</text>
</comment>
<proteinExistence type="predicted"/>
<dbReference type="AlphaFoldDB" id="A0AAD7MY29"/>
<keyword evidence="2" id="KW-1185">Reference proteome</keyword>
<sequence>MQWSHLRALGSEWSAKDQAGLPFRLVANSTDVQPTRDQLLPSIKSAIEEALTTSFQSSTSSESDTLGSSMDIETIQALIQSAKEGDIDSVAALFKLQASLRSEQPPASLNSSTSLSTGGRVPFNLNAVSSHSPSASSSSTLTVAALPSTSPIHPSASLDSRILESGGMSVEALRRADGLREVIAQIENGDVAKIRQLYGPQKERATNPMWATIKGTLTRRERLGSELTNEFNGDKERFFNFFTFTPDASTGKKRKSMEPVTKLRPLRRVVEAIPHHDKDLQMEQSLDEYQNGGVFLQDAWNTKWEGRNRWEIWREIGKEKY</sequence>
<accession>A0AAD7MY29</accession>
<protein>
    <submittedName>
        <fullName evidence="1">Uncharacterized protein</fullName>
    </submittedName>
</protein>
<dbReference type="Proteomes" id="UP001215280">
    <property type="component" value="Unassembled WGS sequence"/>
</dbReference>
<evidence type="ECO:0000313" key="2">
    <source>
        <dbReference type="Proteomes" id="UP001215280"/>
    </source>
</evidence>
<reference evidence="1" key="1">
    <citation type="submission" date="2023-03" db="EMBL/GenBank/DDBJ databases">
        <title>Massive genome expansion in bonnet fungi (Mycena s.s.) driven by repeated elements and novel gene families across ecological guilds.</title>
        <authorList>
            <consortium name="Lawrence Berkeley National Laboratory"/>
            <person name="Harder C.B."/>
            <person name="Miyauchi S."/>
            <person name="Viragh M."/>
            <person name="Kuo A."/>
            <person name="Thoen E."/>
            <person name="Andreopoulos B."/>
            <person name="Lu D."/>
            <person name="Skrede I."/>
            <person name="Drula E."/>
            <person name="Henrissat B."/>
            <person name="Morin E."/>
            <person name="Kohler A."/>
            <person name="Barry K."/>
            <person name="LaButti K."/>
            <person name="Morin E."/>
            <person name="Salamov A."/>
            <person name="Lipzen A."/>
            <person name="Mereny Z."/>
            <person name="Hegedus B."/>
            <person name="Baldrian P."/>
            <person name="Stursova M."/>
            <person name="Weitz H."/>
            <person name="Taylor A."/>
            <person name="Grigoriev I.V."/>
            <person name="Nagy L.G."/>
            <person name="Martin F."/>
            <person name="Kauserud H."/>
        </authorList>
    </citation>
    <scope>NUCLEOTIDE SEQUENCE</scope>
    <source>
        <strain evidence="1">CBHHK188m</strain>
    </source>
</reference>
<organism evidence="1 2">
    <name type="scientific">Mycena maculata</name>
    <dbReference type="NCBI Taxonomy" id="230809"/>
    <lineage>
        <taxon>Eukaryota</taxon>
        <taxon>Fungi</taxon>
        <taxon>Dikarya</taxon>
        <taxon>Basidiomycota</taxon>
        <taxon>Agaricomycotina</taxon>
        <taxon>Agaricomycetes</taxon>
        <taxon>Agaricomycetidae</taxon>
        <taxon>Agaricales</taxon>
        <taxon>Marasmiineae</taxon>
        <taxon>Mycenaceae</taxon>
        <taxon>Mycena</taxon>
    </lineage>
</organism>